<reference evidence="5" key="1">
    <citation type="submission" date="2023-07" db="EMBL/GenBank/DDBJ databases">
        <title>A chromosome-level genome assembly of Lolium multiflorum.</title>
        <authorList>
            <person name="Chen Y."/>
            <person name="Copetti D."/>
            <person name="Kolliker R."/>
            <person name="Studer B."/>
        </authorList>
    </citation>
    <scope>NUCLEOTIDE SEQUENCE</scope>
    <source>
        <strain evidence="5">02402/16</strain>
        <tissue evidence="5">Leaf</tissue>
    </source>
</reference>
<dbReference type="PANTHER" id="PTHR33191">
    <property type="entry name" value="RIPENING-RELATED PROTEIN 2-RELATED"/>
    <property type="match status" value="1"/>
</dbReference>
<evidence type="ECO:0000313" key="6">
    <source>
        <dbReference type="Proteomes" id="UP001231189"/>
    </source>
</evidence>
<dbReference type="Proteomes" id="UP001231189">
    <property type="component" value="Unassembled WGS sequence"/>
</dbReference>
<keyword evidence="4" id="KW-0732">Signal</keyword>
<dbReference type="PANTHER" id="PTHR33191:SF88">
    <property type="entry name" value="EXPANSIN-LIKE EG45 DOMAIN-CONTAINING PROTEIN"/>
    <property type="match status" value="1"/>
</dbReference>
<evidence type="ECO:0000256" key="1">
    <source>
        <dbReference type="ARBA" id="ARBA00004613"/>
    </source>
</evidence>
<dbReference type="SUPFAM" id="SSF50685">
    <property type="entry name" value="Barwin-like endoglucanases"/>
    <property type="match status" value="1"/>
</dbReference>
<organism evidence="5 6">
    <name type="scientific">Lolium multiflorum</name>
    <name type="common">Italian ryegrass</name>
    <name type="synonym">Lolium perenne subsp. multiflorum</name>
    <dbReference type="NCBI Taxonomy" id="4521"/>
    <lineage>
        <taxon>Eukaryota</taxon>
        <taxon>Viridiplantae</taxon>
        <taxon>Streptophyta</taxon>
        <taxon>Embryophyta</taxon>
        <taxon>Tracheophyta</taxon>
        <taxon>Spermatophyta</taxon>
        <taxon>Magnoliopsida</taxon>
        <taxon>Liliopsida</taxon>
        <taxon>Poales</taxon>
        <taxon>Poaceae</taxon>
        <taxon>BOP clade</taxon>
        <taxon>Pooideae</taxon>
        <taxon>Poodae</taxon>
        <taxon>Poeae</taxon>
        <taxon>Poeae Chloroplast Group 2 (Poeae type)</taxon>
        <taxon>Loliodinae</taxon>
        <taxon>Loliinae</taxon>
        <taxon>Lolium</taxon>
    </lineage>
</organism>
<keyword evidence="6" id="KW-1185">Reference proteome</keyword>
<dbReference type="InterPro" id="IPR036908">
    <property type="entry name" value="RlpA-like_sf"/>
</dbReference>
<dbReference type="GO" id="GO:0005576">
    <property type="term" value="C:extracellular region"/>
    <property type="evidence" value="ECO:0007669"/>
    <property type="project" value="UniProtKB-SubCell"/>
</dbReference>
<comment type="subcellular location">
    <subcellularLocation>
        <location evidence="1">Secreted</location>
    </subcellularLocation>
</comment>
<name>A0AAD8RVK8_LOLMU</name>
<dbReference type="AlphaFoldDB" id="A0AAD8RVK8"/>
<dbReference type="Pfam" id="PF24300">
    <property type="entry name" value="KWL1"/>
    <property type="match status" value="1"/>
</dbReference>
<keyword evidence="3" id="KW-0964">Secreted</keyword>
<sequence>MHGHAEVRPSLCLEAAARAYINSSTNSLEKPHRASRSLIAMANSTKVAVLLVLLQVSCAVSRPHISPGKSLLVNTPAVMTVNGFQEGEGSGPAACDGQYHSDEEFIVSLSSEWFDGGARCGKLIRIQDSANLHITAKVVDECGDCDNEVGASAHIWRNFNLDPSVGEAKISFSDVVE</sequence>
<evidence type="ECO:0000313" key="5">
    <source>
        <dbReference type="EMBL" id="KAK1632563.1"/>
    </source>
</evidence>
<evidence type="ECO:0000256" key="2">
    <source>
        <dbReference type="ARBA" id="ARBA00005592"/>
    </source>
</evidence>
<dbReference type="EMBL" id="JAUUTY010000005">
    <property type="protein sequence ID" value="KAK1632563.1"/>
    <property type="molecule type" value="Genomic_DNA"/>
</dbReference>
<evidence type="ECO:0000256" key="4">
    <source>
        <dbReference type="ARBA" id="ARBA00022729"/>
    </source>
</evidence>
<gene>
    <name evidence="5" type="ORF">QYE76_006878</name>
</gene>
<proteinExistence type="inferred from homology"/>
<protein>
    <submittedName>
        <fullName evidence="5">Uncharacterized protein</fullName>
    </submittedName>
</protein>
<evidence type="ECO:0000256" key="3">
    <source>
        <dbReference type="ARBA" id="ARBA00022525"/>
    </source>
</evidence>
<accession>A0AAD8RVK8</accession>
<dbReference type="Gene3D" id="2.40.40.10">
    <property type="entry name" value="RlpA-like domain"/>
    <property type="match status" value="1"/>
</dbReference>
<dbReference type="CDD" id="cd22270">
    <property type="entry name" value="DPBB_kiwellin-like"/>
    <property type="match status" value="1"/>
</dbReference>
<comment type="similarity">
    <text evidence="2">Belongs to the kiwellin family.</text>
</comment>
<comment type="caution">
    <text evidence="5">The sequence shown here is derived from an EMBL/GenBank/DDBJ whole genome shotgun (WGS) entry which is preliminary data.</text>
</comment>
<dbReference type="InterPro" id="IPR039271">
    <property type="entry name" value="Kiwellin-like"/>
</dbReference>